<reference evidence="1 2" key="1">
    <citation type="submission" date="2019-03" db="EMBL/GenBank/DDBJ databases">
        <title>Genomic Encyclopedia of Type Strains, Phase IV (KMG-IV): sequencing the most valuable type-strain genomes for metagenomic binning, comparative biology and taxonomic classification.</title>
        <authorList>
            <person name="Goeker M."/>
        </authorList>
    </citation>
    <scope>NUCLEOTIDE SEQUENCE [LARGE SCALE GENOMIC DNA]</scope>
    <source>
        <strain evidence="1 2">DSM 22958</strain>
    </source>
</reference>
<dbReference type="Proteomes" id="UP000294881">
    <property type="component" value="Unassembled WGS sequence"/>
</dbReference>
<name>A0A4V2RXQ8_9HYPH</name>
<proteinExistence type="predicted"/>
<accession>A0A4V2RXQ8</accession>
<protein>
    <submittedName>
        <fullName evidence="1">Uncharacterized protein DUF2190</fullName>
    </submittedName>
</protein>
<evidence type="ECO:0000313" key="1">
    <source>
        <dbReference type="EMBL" id="TCO15217.1"/>
    </source>
</evidence>
<dbReference type="RefSeq" id="WP_132003383.1">
    <property type="nucleotide sequence ID" value="NZ_JBHUNN010000002.1"/>
</dbReference>
<keyword evidence="2" id="KW-1185">Reference proteome</keyword>
<dbReference type="EMBL" id="SLWL01000002">
    <property type="protein sequence ID" value="TCO15217.1"/>
    <property type="molecule type" value="Genomic_DNA"/>
</dbReference>
<dbReference type="InterPro" id="IPR011231">
    <property type="entry name" value="Phage_VT1-Sakai_H0018"/>
</dbReference>
<dbReference type="AlphaFoldDB" id="A0A4V2RXQ8"/>
<dbReference type="Pfam" id="PF09956">
    <property type="entry name" value="Phage_cement_2"/>
    <property type="match status" value="1"/>
</dbReference>
<gene>
    <name evidence="1" type="ORF">EV666_102195</name>
</gene>
<evidence type="ECO:0000313" key="2">
    <source>
        <dbReference type="Proteomes" id="UP000294881"/>
    </source>
</evidence>
<comment type="caution">
    <text evidence="1">The sequence shown here is derived from an EMBL/GenBank/DDBJ whole genome shotgun (WGS) entry which is preliminary data.</text>
</comment>
<organism evidence="1 2">
    <name type="scientific">Camelimonas lactis</name>
    <dbReference type="NCBI Taxonomy" id="659006"/>
    <lineage>
        <taxon>Bacteria</taxon>
        <taxon>Pseudomonadati</taxon>
        <taxon>Pseudomonadota</taxon>
        <taxon>Alphaproteobacteria</taxon>
        <taxon>Hyphomicrobiales</taxon>
        <taxon>Chelatococcaceae</taxon>
        <taxon>Camelimonas</taxon>
    </lineage>
</organism>
<sequence>MYAEIDLLNLPITATASVPAQTCVTFDGDPAAEDEPVFGVSQFSQITGREVTCKVLGVAVLKATGAITKGARVISSATGGAKTGGATPANPIGRALTTAADGEFVRVLLGR</sequence>